<dbReference type="Proteomes" id="UP001233999">
    <property type="component" value="Unassembled WGS sequence"/>
</dbReference>
<name>A0AAD7Z9Q0_DIPPU</name>
<evidence type="ECO:0000256" key="1">
    <source>
        <dbReference type="SAM" id="Phobius"/>
    </source>
</evidence>
<dbReference type="EMBL" id="JASPKZ010009799">
    <property type="protein sequence ID" value="KAJ9576346.1"/>
    <property type="molecule type" value="Genomic_DNA"/>
</dbReference>
<evidence type="ECO:0000313" key="2">
    <source>
        <dbReference type="EMBL" id="KAJ9576346.1"/>
    </source>
</evidence>
<keyword evidence="1" id="KW-0812">Transmembrane</keyword>
<dbReference type="AlphaFoldDB" id="A0AAD7Z9Q0"/>
<protein>
    <submittedName>
        <fullName evidence="2">Uncharacterized protein</fullName>
    </submittedName>
</protein>
<organism evidence="2 3">
    <name type="scientific">Diploptera punctata</name>
    <name type="common">Pacific beetle cockroach</name>
    <dbReference type="NCBI Taxonomy" id="6984"/>
    <lineage>
        <taxon>Eukaryota</taxon>
        <taxon>Metazoa</taxon>
        <taxon>Ecdysozoa</taxon>
        <taxon>Arthropoda</taxon>
        <taxon>Hexapoda</taxon>
        <taxon>Insecta</taxon>
        <taxon>Pterygota</taxon>
        <taxon>Neoptera</taxon>
        <taxon>Polyneoptera</taxon>
        <taxon>Dictyoptera</taxon>
        <taxon>Blattodea</taxon>
        <taxon>Blaberoidea</taxon>
        <taxon>Blaberidae</taxon>
        <taxon>Diplopterinae</taxon>
        <taxon>Diploptera</taxon>
    </lineage>
</organism>
<reference evidence="2" key="1">
    <citation type="journal article" date="2023" name="IScience">
        <title>Live-bearing cockroach genome reveals convergent evolutionary mechanisms linked to viviparity in insects and beyond.</title>
        <authorList>
            <person name="Fouks B."/>
            <person name="Harrison M.C."/>
            <person name="Mikhailova A.A."/>
            <person name="Marchal E."/>
            <person name="English S."/>
            <person name="Carruthers M."/>
            <person name="Jennings E.C."/>
            <person name="Chiamaka E.L."/>
            <person name="Frigard R.A."/>
            <person name="Pippel M."/>
            <person name="Attardo G.M."/>
            <person name="Benoit J.B."/>
            <person name="Bornberg-Bauer E."/>
            <person name="Tobe S.S."/>
        </authorList>
    </citation>
    <scope>NUCLEOTIDE SEQUENCE</scope>
    <source>
        <strain evidence="2">Stay&amp;Tobe</strain>
    </source>
</reference>
<keyword evidence="1" id="KW-1133">Transmembrane helix</keyword>
<comment type="caution">
    <text evidence="2">The sequence shown here is derived from an EMBL/GenBank/DDBJ whole genome shotgun (WGS) entry which is preliminary data.</text>
</comment>
<keyword evidence="3" id="KW-1185">Reference proteome</keyword>
<reference evidence="2" key="2">
    <citation type="submission" date="2023-05" db="EMBL/GenBank/DDBJ databases">
        <authorList>
            <person name="Fouks B."/>
        </authorList>
    </citation>
    <scope>NUCLEOTIDE SEQUENCE</scope>
    <source>
        <strain evidence="2">Stay&amp;Tobe</strain>
        <tissue evidence="2">Testes</tissue>
    </source>
</reference>
<sequence length="125" mass="14261">NEFVFMGYACYVEVRYSVQVDEQRKNPPPIQLERNESQATLEGSEMTLYQLMYSSFQVSLLALLILDVYLVNFGIMRNLIKTHCETIQLAHEFKDLTLIHKDIGTRRSPLVLANAAGFSTPQSSD</sequence>
<feature type="non-terminal residue" evidence="2">
    <location>
        <position position="1"/>
    </location>
</feature>
<accession>A0AAD7Z9Q0</accession>
<keyword evidence="1" id="KW-0472">Membrane</keyword>
<evidence type="ECO:0000313" key="3">
    <source>
        <dbReference type="Proteomes" id="UP001233999"/>
    </source>
</evidence>
<gene>
    <name evidence="2" type="ORF">L9F63_006791</name>
</gene>
<feature type="transmembrane region" description="Helical" evidence="1">
    <location>
        <begin position="51"/>
        <end position="71"/>
    </location>
</feature>
<feature type="non-terminal residue" evidence="2">
    <location>
        <position position="125"/>
    </location>
</feature>
<proteinExistence type="predicted"/>